<feature type="region of interest" description="Disordered" evidence="1">
    <location>
        <begin position="96"/>
        <end position="121"/>
    </location>
</feature>
<proteinExistence type="predicted"/>
<evidence type="ECO:0000256" key="1">
    <source>
        <dbReference type="SAM" id="MobiDB-lite"/>
    </source>
</evidence>
<dbReference type="RefSeq" id="WP_160366715.1">
    <property type="nucleotide sequence ID" value="NZ_JACEIB010000007.1"/>
</dbReference>
<dbReference type="AlphaFoldDB" id="A0A838LA02"/>
<feature type="transmembrane region" description="Helical" evidence="2">
    <location>
        <begin position="164"/>
        <end position="185"/>
    </location>
</feature>
<keyword evidence="2" id="KW-0812">Transmembrane</keyword>
<name>A0A838LA02_9SPHN</name>
<protein>
    <submittedName>
        <fullName evidence="3">PepSY domain-containing protein</fullName>
    </submittedName>
</protein>
<keyword evidence="4" id="KW-1185">Reference proteome</keyword>
<evidence type="ECO:0000313" key="4">
    <source>
        <dbReference type="Proteomes" id="UP000570166"/>
    </source>
</evidence>
<dbReference type="Pfam" id="PF03929">
    <property type="entry name" value="PepSY_TM"/>
    <property type="match status" value="1"/>
</dbReference>
<feature type="transmembrane region" description="Helical" evidence="2">
    <location>
        <begin position="340"/>
        <end position="361"/>
    </location>
</feature>
<organism evidence="3 4">
    <name type="scientific">Sphingomonas chungangi</name>
    <dbReference type="NCBI Taxonomy" id="2683589"/>
    <lineage>
        <taxon>Bacteria</taxon>
        <taxon>Pseudomonadati</taxon>
        <taxon>Pseudomonadota</taxon>
        <taxon>Alphaproteobacteria</taxon>
        <taxon>Sphingomonadales</taxon>
        <taxon>Sphingomonadaceae</taxon>
        <taxon>Sphingomonas</taxon>
    </lineage>
</organism>
<sequence>MAGKQAWRKAWWQVHKWLGLALMILFVPLGLSGVVLAWDDAIDHALNPQRYAAHGAATLAPSAYAAAASGALGPGVLVSQIRYPRKDGPVVVTAMASSRGDHKKHDQAGGGGQQKGGGMPRATVWLDPQSARVLDVQKADGGLIRIAHDFHGSLFVPGGGLGRALVGLLGVAMFLMAVGGIWLWWPPVGGVLKGFRWRRGDRKLDTNLHHLAGLWIALPLAAQAFTGIWMSWPQMMATVGLAPARTGPMERARMMPAADTTLTADQALADARASMPGQPSMIAWPVGGSGQWRVTIGRSEMLVDDATGAASPAPPRPGNGLAMAMRHYHDGTTLGTPWRVLMILFGLSPTLLAITGLTMWLRGRRWRKAAVARKGRVREPVAAA</sequence>
<feature type="compositionally biased region" description="Gly residues" evidence="1">
    <location>
        <begin position="108"/>
        <end position="119"/>
    </location>
</feature>
<keyword evidence="2" id="KW-0472">Membrane</keyword>
<comment type="caution">
    <text evidence="3">The sequence shown here is derived from an EMBL/GenBank/DDBJ whole genome shotgun (WGS) entry which is preliminary data.</text>
</comment>
<feature type="transmembrane region" description="Helical" evidence="2">
    <location>
        <begin position="206"/>
        <end position="232"/>
    </location>
</feature>
<accession>A0A838LA02</accession>
<evidence type="ECO:0000256" key="2">
    <source>
        <dbReference type="SAM" id="Phobius"/>
    </source>
</evidence>
<dbReference type="InterPro" id="IPR005625">
    <property type="entry name" value="PepSY-ass_TM"/>
</dbReference>
<gene>
    <name evidence="3" type="ORF">HZF05_12640</name>
</gene>
<evidence type="ECO:0000313" key="3">
    <source>
        <dbReference type="EMBL" id="MBA2934946.1"/>
    </source>
</evidence>
<keyword evidence="2" id="KW-1133">Transmembrane helix</keyword>
<reference evidence="3 4" key="1">
    <citation type="submission" date="2020-07" db="EMBL/GenBank/DDBJ databases">
        <authorList>
            <person name="Sun Q."/>
        </authorList>
    </citation>
    <scope>NUCLEOTIDE SEQUENCE [LARGE SCALE GENOMIC DNA]</scope>
    <source>
        <strain evidence="3 4">CGMCC 1.13654</strain>
    </source>
</reference>
<dbReference type="EMBL" id="JACEIB010000007">
    <property type="protein sequence ID" value="MBA2934946.1"/>
    <property type="molecule type" value="Genomic_DNA"/>
</dbReference>
<dbReference type="Proteomes" id="UP000570166">
    <property type="component" value="Unassembled WGS sequence"/>
</dbReference>
<dbReference type="PANTHER" id="PTHR34219">
    <property type="entry name" value="IRON-REGULATED INNER MEMBRANE PROTEIN-RELATED"/>
    <property type="match status" value="1"/>
</dbReference>